<keyword evidence="2" id="KW-0560">Oxidoreductase</keyword>
<dbReference type="PRINTS" id="PR00368">
    <property type="entry name" value="FADPNR"/>
</dbReference>
<evidence type="ECO:0000313" key="5">
    <source>
        <dbReference type="EMBL" id="AUT76024.1"/>
    </source>
</evidence>
<sequence>MFRTARCSMNTDDEFTFDLEPNAWEDNANGQSPSMTDDFPDIPPGTTVLSHGVSANYGRYISNVPSSGGADTPRNAPEGRSANYGYYLNRSRAPEQERQGTVLAQRRPQMFPRLNDADVERLRRFGTIESWKSGETMFRAGDPGLGIRIILRGSVVLTRRDGLGQSQFLVELGEGQFLGETAQLTGKPYLVDGSAIKDVRAILISPSQLRALLIEEAQLGEIIMRALILRRAELVQDGSGPVLIGPSTDSKTLALEGFFRRANHPYRVVDTESDLETVSVLSKLPDWRESTPIVVLADGTILRCPDEPTLAERLGLLPELTPTKIYDVAIVGAGPAGLAAAVYAASEGLSVIVFDSHGAGGQAAASARIENFLGFPAGISGQALAYRAFMQALKFGAEISIPSEILKLECAASPFAVHLTGGRLVRAHSVVIASGASYRRPDIAGLDLATAKGVYYWASAVEAKLCQGTEVVLVGGGNSAGQAIVYLSNYASHVHVLVRRGGLQETMSRYLIDRVMALHNVTIHTRATIESASTDEDGLCGLTVKANGRGASILTRHLFFFTGADPNTQWLRECEVEVDDRGFVLTRTADASDPVRCLTFQTNVPGIFAIGDVRSSSIKRVSAAVGEGAAVISEIHSMLTRASVH</sequence>
<dbReference type="InterPro" id="IPR036188">
    <property type="entry name" value="FAD/NAD-bd_sf"/>
</dbReference>
<dbReference type="KEGG" id="phs:C2L64_48265"/>
<dbReference type="InterPro" id="IPR018490">
    <property type="entry name" value="cNMP-bd_dom_sf"/>
</dbReference>
<evidence type="ECO:0000256" key="2">
    <source>
        <dbReference type="ARBA" id="ARBA00023002"/>
    </source>
</evidence>
<accession>A0AAN1JN10</accession>
<dbReference type="PANTHER" id="PTHR48105">
    <property type="entry name" value="THIOREDOXIN REDUCTASE 1-RELATED-RELATED"/>
    <property type="match status" value="1"/>
</dbReference>
<dbReference type="InterPro" id="IPR050097">
    <property type="entry name" value="Ferredoxin-NADP_redctase_2"/>
</dbReference>
<dbReference type="Gene3D" id="3.50.50.60">
    <property type="entry name" value="FAD/NAD(P)-binding domain"/>
    <property type="match status" value="2"/>
</dbReference>
<dbReference type="SMART" id="SM00100">
    <property type="entry name" value="cNMP"/>
    <property type="match status" value="1"/>
</dbReference>
<dbReference type="SUPFAM" id="SSF51206">
    <property type="entry name" value="cAMP-binding domain-like"/>
    <property type="match status" value="1"/>
</dbReference>
<dbReference type="EMBL" id="CP026108">
    <property type="protein sequence ID" value="AUT76024.1"/>
    <property type="molecule type" value="Genomic_DNA"/>
</dbReference>
<dbReference type="Pfam" id="PF07992">
    <property type="entry name" value="Pyr_redox_2"/>
    <property type="match status" value="1"/>
</dbReference>
<dbReference type="InterPro" id="IPR000595">
    <property type="entry name" value="cNMP-bd_dom"/>
</dbReference>
<evidence type="ECO:0000313" key="6">
    <source>
        <dbReference type="Proteomes" id="UP000236649"/>
    </source>
</evidence>
<evidence type="ECO:0000259" key="4">
    <source>
        <dbReference type="PROSITE" id="PS50042"/>
    </source>
</evidence>
<protein>
    <submittedName>
        <fullName evidence="5">FAD-binding protein</fullName>
    </submittedName>
</protein>
<name>A0AAN1JN10_9BURK</name>
<dbReference type="GO" id="GO:0016491">
    <property type="term" value="F:oxidoreductase activity"/>
    <property type="evidence" value="ECO:0007669"/>
    <property type="project" value="UniProtKB-KW"/>
</dbReference>
<dbReference type="CDD" id="cd00038">
    <property type="entry name" value="CAP_ED"/>
    <property type="match status" value="1"/>
</dbReference>
<dbReference type="PROSITE" id="PS50042">
    <property type="entry name" value="CNMP_BINDING_3"/>
    <property type="match status" value="1"/>
</dbReference>
<reference evidence="5 6" key="1">
    <citation type="submission" date="2018-01" db="EMBL/GenBank/DDBJ databases">
        <title>Species boundaries and ecological features among Paraburkholderia terrae DSMZ17804T, P. hospita DSMZ17164T and P. caribensis DSMZ13236T.</title>
        <authorList>
            <person name="Pratama A.A."/>
        </authorList>
    </citation>
    <scope>NUCLEOTIDE SEQUENCE [LARGE SCALE GENOMIC DNA]</scope>
    <source>
        <strain evidence="5 6">DSM 17164</strain>
    </source>
</reference>
<dbReference type="Gene3D" id="2.60.120.10">
    <property type="entry name" value="Jelly Rolls"/>
    <property type="match status" value="1"/>
</dbReference>
<dbReference type="AlphaFoldDB" id="A0AAN1JN10"/>
<proteinExistence type="predicted"/>
<organism evidence="5 6">
    <name type="scientific">Paraburkholderia hospita</name>
    <dbReference type="NCBI Taxonomy" id="169430"/>
    <lineage>
        <taxon>Bacteria</taxon>
        <taxon>Pseudomonadati</taxon>
        <taxon>Pseudomonadota</taxon>
        <taxon>Betaproteobacteria</taxon>
        <taxon>Burkholderiales</taxon>
        <taxon>Burkholderiaceae</taxon>
        <taxon>Paraburkholderia</taxon>
    </lineage>
</organism>
<keyword evidence="1" id="KW-0285">Flavoprotein</keyword>
<gene>
    <name evidence="5" type="ORF">C2L64_48265</name>
</gene>
<dbReference type="InterPro" id="IPR023753">
    <property type="entry name" value="FAD/NAD-binding_dom"/>
</dbReference>
<feature type="region of interest" description="Disordered" evidence="3">
    <location>
        <begin position="63"/>
        <end position="82"/>
    </location>
</feature>
<evidence type="ECO:0000256" key="3">
    <source>
        <dbReference type="SAM" id="MobiDB-lite"/>
    </source>
</evidence>
<dbReference type="Pfam" id="PF00027">
    <property type="entry name" value="cNMP_binding"/>
    <property type="match status" value="1"/>
</dbReference>
<dbReference type="InterPro" id="IPR014710">
    <property type="entry name" value="RmlC-like_jellyroll"/>
</dbReference>
<evidence type="ECO:0000256" key="1">
    <source>
        <dbReference type="ARBA" id="ARBA00022630"/>
    </source>
</evidence>
<dbReference type="PRINTS" id="PR00469">
    <property type="entry name" value="PNDRDTASEII"/>
</dbReference>
<feature type="domain" description="Cyclic nucleotide-binding" evidence="4">
    <location>
        <begin position="110"/>
        <end position="230"/>
    </location>
</feature>
<dbReference type="Proteomes" id="UP000236649">
    <property type="component" value="Chromosome 4"/>
</dbReference>
<dbReference type="SUPFAM" id="SSF51905">
    <property type="entry name" value="FAD/NAD(P)-binding domain"/>
    <property type="match status" value="1"/>
</dbReference>